<sequence>MKYNTPGMALTFFVVSLTLSMVPFLFNKVRKVKKFFPNLIIFSAGMMLSVALNDLIPHLAVEHDHSGKSGHSHNHSHEHGHKCSGGHEHKFNRGLFLAGLVFVVLLAVDTLMLKHKHCESEKLEDHKKNTHGDHKDHKHDETDCCTDAIKYSTSKIQAFIFVLMISIHSFLEGLGIQSMKTIIALLVHKVIESISIGITIFTANFDFTFALLLNTTYSLLTPLGLLFKNLPILNKAEWFLNGCALGSMFFIVFVEMIPPHFHGKGSPIRKIVFLGTGYTISSLFMPAYEIIVGSRK</sequence>
<feature type="compositionally biased region" description="Basic residues" evidence="5">
    <location>
        <begin position="68"/>
        <end position="84"/>
    </location>
</feature>
<keyword evidence="2 6" id="KW-0812">Transmembrane</keyword>
<evidence type="ECO:0000256" key="2">
    <source>
        <dbReference type="ARBA" id="ARBA00022692"/>
    </source>
</evidence>
<evidence type="ECO:0000256" key="5">
    <source>
        <dbReference type="SAM" id="MobiDB-lite"/>
    </source>
</evidence>
<proteinExistence type="predicted"/>
<keyword evidence="4 6" id="KW-0472">Membrane</keyword>
<dbReference type="PANTHER" id="PTHR11040:SF44">
    <property type="entry name" value="PROTEIN ZNTC-RELATED"/>
    <property type="match status" value="1"/>
</dbReference>
<dbReference type="VEuPathDB" id="MicrosporidiaDB:TUBRATIS_001030"/>
<organism evidence="7 8">
    <name type="scientific">Tubulinosema ratisbonensis</name>
    <dbReference type="NCBI Taxonomy" id="291195"/>
    <lineage>
        <taxon>Eukaryota</taxon>
        <taxon>Fungi</taxon>
        <taxon>Fungi incertae sedis</taxon>
        <taxon>Microsporidia</taxon>
        <taxon>Tubulinosematoidea</taxon>
        <taxon>Tubulinosematidae</taxon>
        <taxon>Tubulinosema</taxon>
    </lineage>
</organism>
<keyword evidence="3 6" id="KW-1133">Transmembrane helix</keyword>
<dbReference type="Pfam" id="PF02535">
    <property type="entry name" value="Zip"/>
    <property type="match status" value="1"/>
</dbReference>
<feature type="transmembrane region" description="Helical" evidence="6">
    <location>
        <begin position="209"/>
        <end position="227"/>
    </location>
</feature>
<evidence type="ECO:0000313" key="7">
    <source>
        <dbReference type="EMBL" id="RVD93363.1"/>
    </source>
</evidence>
<dbReference type="InterPro" id="IPR003689">
    <property type="entry name" value="ZIP"/>
</dbReference>
<feature type="transmembrane region" description="Helical" evidence="6">
    <location>
        <begin position="35"/>
        <end position="52"/>
    </location>
</feature>
<evidence type="ECO:0000256" key="3">
    <source>
        <dbReference type="ARBA" id="ARBA00022989"/>
    </source>
</evidence>
<dbReference type="STRING" id="291195.A0A437AQS7"/>
<evidence type="ECO:0000256" key="1">
    <source>
        <dbReference type="ARBA" id="ARBA00004141"/>
    </source>
</evidence>
<dbReference type="PANTHER" id="PTHR11040">
    <property type="entry name" value="ZINC/IRON TRANSPORTER"/>
    <property type="match status" value="1"/>
</dbReference>
<feature type="region of interest" description="Disordered" evidence="5">
    <location>
        <begin position="63"/>
        <end position="85"/>
    </location>
</feature>
<feature type="transmembrane region" description="Helical" evidence="6">
    <location>
        <begin position="158"/>
        <end position="176"/>
    </location>
</feature>
<accession>A0A437AQS7</accession>
<keyword evidence="8" id="KW-1185">Reference proteome</keyword>
<comment type="subcellular location">
    <subcellularLocation>
        <location evidence="1">Membrane</location>
        <topology evidence="1">Multi-pass membrane protein</topology>
    </subcellularLocation>
</comment>
<dbReference type="GO" id="GO:0016020">
    <property type="term" value="C:membrane"/>
    <property type="evidence" value="ECO:0007669"/>
    <property type="project" value="UniProtKB-SubCell"/>
</dbReference>
<evidence type="ECO:0000256" key="4">
    <source>
        <dbReference type="ARBA" id="ARBA00023136"/>
    </source>
</evidence>
<dbReference type="AlphaFoldDB" id="A0A437AQS7"/>
<dbReference type="Proteomes" id="UP000282876">
    <property type="component" value="Unassembled WGS sequence"/>
</dbReference>
<name>A0A437AQS7_9MICR</name>
<gene>
    <name evidence="7" type="ORF">TUBRATIS_001030</name>
</gene>
<feature type="transmembrane region" description="Helical" evidence="6">
    <location>
        <begin position="271"/>
        <end position="291"/>
    </location>
</feature>
<dbReference type="EMBL" id="RCSS01000034">
    <property type="protein sequence ID" value="RVD93363.1"/>
    <property type="molecule type" value="Genomic_DNA"/>
</dbReference>
<feature type="transmembrane region" description="Helical" evidence="6">
    <location>
        <begin position="239"/>
        <end position="259"/>
    </location>
</feature>
<comment type="caution">
    <text evidence="7">The sequence shown here is derived from an EMBL/GenBank/DDBJ whole genome shotgun (WGS) entry which is preliminary data.</text>
</comment>
<feature type="transmembrane region" description="Helical" evidence="6">
    <location>
        <begin position="6"/>
        <end position="26"/>
    </location>
</feature>
<dbReference type="OrthoDB" id="448280at2759"/>
<evidence type="ECO:0000256" key="6">
    <source>
        <dbReference type="SAM" id="Phobius"/>
    </source>
</evidence>
<evidence type="ECO:0000313" key="8">
    <source>
        <dbReference type="Proteomes" id="UP000282876"/>
    </source>
</evidence>
<dbReference type="GO" id="GO:0005385">
    <property type="term" value="F:zinc ion transmembrane transporter activity"/>
    <property type="evidence" value="ECO:0007669"/>
    <property type="project" value="TreeGrafter"/>
</dbReference>
<feature type="transmembrane region" description="Helical" evidence="6">
    <location>
        <begin position="94"/>
        <end position="113"/>
    </location>
</feature>
<protein>
    <submittedName>
        <fullName evidence="7">Divalent heavy-metal cation transporter</fullName>
    </submittedName>
</protein>
<reference evidence="7 8" key="1">
    <citation type="submission" date="2018-10" db="EMBL/GenBank/DDBJ databases">
        <title>Draft genome sequence of the microsporidian Tubulinosema ratisbonensis.</title>
        <authorList>
            <person name="Polonais V."/>
            <person name="Peyretaillade E."/>
            <person name="Niehus S."/>
            <person name="Wawrzyniak I."/>
            <person name="Franchet A."/>
            <person name="Gaspin C."/>
            <person name="Reichstadt M."/>
            <person name="Belser C."/>
            <person name="Labadie K."/>
            <person name="Delbac F."/>
            <person name="Ferrandon D."/>
        </authorList>
    </citation>
    <scope>NUCLEOTIDE SEQUENCE [LARGE SCALE GENOMIC DNA]</scope>
    <source>
        <strain evidence="7 8">Franzen</strain>
    </source>
</reference>